<dbReference type="Proteomes" id="UP000244005">
    <property type="component" value="Unassembled WGS sequence"/>
</dbReference>
<evidence type="ECO:0000256" key="1">
    <source>
        <dbReference type="ARBA" id="ARBA00008834"/>
    </source>
</evidence>
<dbReference type="InterPro" id="IPR011050">
    <property type="entry name" value="Pectin_lyase_fold/virulence"/>
</dbReference>
<keyword evidence="6" id="KW-1185">Reference proteome</keyword>
<sequence length="490" mass="54608">MKLSRPRLAFLFLAFLFLSMGLIISTVVVSRYLNFNSGIAPRTGSGKVFRPCSFSRKVLCEIKPVNNIPKPSTYHTHTVSGSPTPEPACTRKLLCKTTGRTPSPEQTLPNLGRKILSLRPRGDGQMMEIIPFLRRQLRKYMVSLVAQQDPPTLEDLYRRGRFQFIPGTLQIMGVLYRLFRRWEAKSEANSHKKERRNVIYRLLSDMTSLVAEEVKGVVKYFSDFRVDRPEEFSLTVRPNLAPELLQASRGMIFSTEVPPRALLLYHPTALSLISTDLEAGGFASQPFRCVYIGIFSSMSMAEIPGSLGPHRKNLLEWVSSPEGCIIHPSGYMISTIAVWLGACTHGVGGGGTVVPTAVQITRTTNVVVKEVTIQNASQELLIVETCLIVLVKELKVTAPEDSPKTDDISLANTQKATVEYSVLSFTLLVTCYNLESRPIAFPSATACGHVRPILETVGAILRFRPDLEMLGTEVFDRIENQVYVRIIEES</sequence>
<reference evidence="6" key="1">
    <citation type="journal article" date="2017" name="Cell">
        <title>Insights into land plant evolution garnered from the Marchantia polymorpha genome.</title>
        <authorList>
            <person name="Bowman J.L."/>
            <person name="Kohchi T."/>
            <person name="Yamato K.T."/>
            <person name="Jenkins J."/>
            <person name="Shu S."/>
            <person name="Ishizaki K."/>
            <person name="Yamaoka S."/>
            <person name="Nishihama R."/>
            <person name="Nakamura Y."/>
            <person name="Berger F."/>
            <person name="Adam C."/>
            <person name="Aki S.S."/>
            <person name="Althoff F."/>
            <person name="Araki T."/>
            <person name="Arteaga-Vazquez M.A."/>
            <person name="Balasubrmanian S."/>
            <person name="Barry K."/>
            <person name="Bauer D."/>
            <person name="Boehm C.R."/>
            <person name="Briginshaw L."/>
            <person name="Caballero-Perez J."/>
            <person name="Catarino B."/>
            <person name="Chen F."/>
            <person name="Chiyoda S."/>
            <person name="Chovatia M."/>
            <person name="Davies K.M."/>
            <person name="Delmans M."/>
            <person name="Demura T."/>
            <person name="Dierschke T."/>
            <person name="Dolan L."/>
            <person name="Dorantes-Acosta A.E."/>
            <person name="Eklund D.M."/>
            <person name="Florent S.N."/>
            <person name="Flores-Sandoval E."/>
            <person name="Fujiyama A."/>
            <person name="Fukuzawa H."/>
            <person name="Galik B."/>
            <person name="Grimanelli D."/>
            <person name="Grimwood J."/>
            <person name="Grossniklaus U."/>
            <person name="Hamada T."/>
            <person name="Haseloff J."/>
            <person name="Hetherington A.J."/>
            <person name="Higo A."/>
            <person name="Hirakawa Y."/>
            <person name="Hundley H.N."/>
            <person name="Ikeda Y."/>
            <person name="Inoue K."/>
            <person name="Inoue S.I."/>
            <person name="Ishida S."/>
            <person name="Jia Q."/>
            <person name="Kakita M."/>
            <person name="Kanazawa T."/>
            <person name="Kawai Y."/>
            <person name="Kawashima T."/>
            <person name="Kennedy M."/>
            <person name="Kinose K."/>
            <person name="Kinoshita T."/>
            <person name="Kohara Y."/>
            <person name="Koide E."/>
            <person name="Komatsu K."/>
            <person name="Kopischke S."/>
            <person name="Kubo M."/>
            <person name="Kyozuka J."/>
            <person name="Lagercrantz U."/>
            <person name="Lin S.S."/>
            <person name="Lindquist E."/>
            <person name="Lipzen A.M."/>
            <person name="Lu C.W."/>
            <person name="De Luna E."/>
            <person name="Martienssen R.A."/>
            <person name="Minamino N."/>
            <person name="Mizutani M."/>
            <person name="Mizutani M."/>
            <person name="Mochizuki N."/>
            <person name="Monte I."/>
            <person name="Mosher R."/>
            <person name="Nagasaki H."/>
            <person name="Nakagami H."/>
            <person name="Naramoto S."/>
            <person name="Nishitani K."/>
            <person name="Ohtani M."/>
            <person name="Okamoto T."/>
            <person name="Okumura M."/>
            <person name="Phillips J."/>
            <person name="Pollak B."/>
            <person name="Reinders A."/>
            <person name="Rovekamp M."/>
            <person name="Sano R."/>
            <person name="Sawa S."/>
            <person name="Schmid M.W."/>
            <person name="Shirakawa M."/>
            <person name="Solano R."/>
            <person name="Spunde A."/>
            <person name="Suetsugu N."/>
            <person name="Sugano S."/>
            <person name="Sugiyama A."/>
            <person name="Sun R."/>
            <person name="Suzuki Y."/>
            <person name="Takenaka M."/>
            <person name="Takezawa D."/>
            <person name="Tomogane H."/>
            <person name="Tsuzuki M."/>
            <person name="Ueda T."/>
            <person name="Umeda M."/>
            <person name="Ward J.M."/>
            <person name="Watanabe Y."/>
            <person name="Yazaki K."/>
            <person name="Yokoyama R."/>
            <person name="Yoshitake Y."/>
            <person name="Yotsui I."/>
            <person name="Zachgo S."/>
            <person name="Schmutz J."/>
        </authorList>
    </citation>
    <scope>NUCLEOTIDE SEQUENCE [LARGE SCALE GENOMIC DNA]</scope>
    <source>
        <strain evidence="6">Tak-1</strain>
    </source>
</reference>
<evidence type="ECO:0000256" key="3">
    <source>
        <dbReference type="ARBA" id="ARBA00023295"/>
    </source>
</evidence>
<dbReference type="InterPro" id="IPR000743">
    <property type="entry name" value="Glyco_hydro_28"/>
</dbReference>
<accession>A0A2R6W3W2</accession>
<evidence type="ECO:0000256" key="2">
    <source>
        <dbReference type="ARBA" id="ARBA00022801"/>
    </source>
</evidence>
<dbReference type="SUPFAM" id="SSF51126">
    <property type="entry name" value="Pectin lyase-like"/>
    <property type="match status" value="1"/>
</dbReference>
<gene>
    <name evidence="5" type="ORF">MARPO_0160s0007</name>
</gene>
<proteinExistence type="inferred from homology"/>
<comment type="similarity">
    <text evidence="1 4">Belongs to the glycosyl hydrolase 28 family.</text>
</comment>
<dbReference type="OrthoDB" id="187139at2759"/>
<dbReference type="InterPro" id="IPR012334">
    <property type="entry name" value="Pectin_lyas_fold"/>
</dbReference>
<dbReference type="GO" id="GO:0004650">
    <property type="term" value="F:polygalacturonase activity"/>
    <property type="evidence" value="ECO:0007669"/>
    <property type="project" value="InterPro"/>
</dbReference>
<dbReference type="AlphaFoldDB" id="A0A2R6W3W2"/>
<protein>
    <submittedName>
        <fullName evidence="5">Uncharacterized protein</fullName>
    </submittedName>
</protein>
<name>A0A2R6W3W2_MARPO</name>
<evidence type="ECO:0000256" key="4">
    <source>
        <dbReference type="RuleBase" id="RU361169"/>
    </source>
</evidence>
<dbReference type="EMBL" id="KZ772830">
    <property type="protein sequence ID" value="PTQ28554.1"/>
    <property type="molecule type" value="Genomic_DNA"/>
</dbReference>
<keyword evidence="2 4" id="KW-0378">Hydrolase</keyword>
<dbReference type="Pfam" id="PF00295">
    <property type="entry name" value="Glyco_hydro_28"/>
    <property type="match status" value="1"/>
</dbReference>
<organism evidence="5 6">
    <name type="scientific">Marchantia polymorpha</name>
    <name type="common">Common liverwort</name>
    <name type="synonym">Marchantia aquatica</name>
    <dbReference type="NCBI Taxonomy" id="3197"/>
    <lineage>
        <taxon>Eukaryota</taxon>
        <taxon>Viridiplantae</taxon>
        <taxon>Streptophyta</taxon>
        <taxon>Embryophyta</taxon>
        <taxon>Marchantiophyta</taxon>
        <taxon>Marchantiopsida</taxon>
        <taxon>Marchantiidae</taxon>
        <taxon>Marchantiales</taxon>
        <taxon>Marchantiaceae</taxon>
        <taxon>Marchantia</taxon>
    </lineage>
</organism>
<evidence type="ECO:0000313" key="6">
    <source>
        <dbReference type="Proteomes" id="UP000244005"/>
    </source>
</evidence>
<keyword evidence="3 4" id="KW-0326">Glycosidase</keyword>
<evidence type="ECO:0000313" key="5">
    <source>
        <dbReference type="EMBL" id="PTQ28554.1"/>
    </source>
</evidence>
<dbReference type="GO" id="GO:0005975">
    <property type="term" value="P:carbohydrate metabolic process"/>
    <property type="evidence" value="ECO:0007669"/>
    <property type="project" value="InterPro"/>
</dbReference>
<dbReference type="Gene3D" id="2.160.20.10">
    <property type="entry name" value="Single-stranded right-handed beta-helix, Pectin lyase-like"/>
    <property type="match status" value="1"/>
</dbReference>